<dbReference type="Pfam" id="PF02146">
    <property type="entry name" value="SIR2"/>
    <property type="match status" value="1"/>
</dbReference>
<feature type="binding site" evidence="3">
    <location>
        <position position="243"/>
    </location>
    <ligand>
        <name>NAD(+)</name>
        <dbReference type="ChEBI" id="CHEBI:57540"/>
    </ligand>
</feature>
<dbReference type="InterPro" id="IPR026591">
    <property type="entry name" value="Sirtuin_cat_small_dom_sf"/>
</dbReference>
<comment type="caution">
    <text evidence="3 4">Lacks conserved residue(s) required for the propagation of feature annotation.</text>
</comment>
<proteinExistence type="inferred from homology"/>
<feature type="binding site" evidence="3">
    <location>
        <position position="145"/>
    </location>
    <ligand>
        <name>Zn(2+)</name>
        <dbReference type="ChEBI" id="CHEBI:29105"/>
    </ligand>
</feature>
<protein>
    <recommendedName>
        <fullName evidence="3">NAD-dependent protein deacylase</fullName>
        <ecNumber evidence="3">2.3.1.286</ecNumber>
    </recommendedName>
    <alternativeName>
        <fullName evidence="3">Regulatory protein SIR2 homolog</fullName>
    </alternativeName>
</protein>
<feature type="domain" description="Deacetylase sirtuin-type" evidence="5">
    <location>
        <begin position="7"/>
        <end position="260"/>
    </location>
</feature>
<dbReference type="InterPro" id="IPR003000">
    <property type="entry name" value="Sirtuin"/>
</dbReference>
<comment type="catalytic activity">
    <reaction evidence="3">
        <text>N(6)-succinyl-L-lysyl-[protein] + NAD(+) + H2O = 2''-O-succinyl-ADP-D-ribose + nicotinamide + L-lysyl-[protein]</text>
        <dbReference type="Rhea" id="RHEA:47668"/>
        <dbReference type="Rhea" id="RHEA-COMP:9752"/>
        <dbReference type="Rhea" id="RHEA-COMP:11877"/>
        <dbReference type="ChEBI" id="CHEBI:15377"/>
        <dbReference type="ChEBI" id="CHEBI:17154"/>
        <dbReference type="ChEBI" id="CHEBI:29969"/>
        <dbReference type="ChEBI" id="CHEBI:57540"/>
        <dbReference type="ChEBI" id="CHEBI:87830"/>
        <dbReference type="ChEBI" id="CHEBI:87832"/>
    </reaction>
</comment>
<feature type="binding site" evidence="3">
    <location>
        <position position="80"/>
    </location>
    <ligand>
        <name>substrate</name>
    </ligand>
</feature>
<dbReference type="GO" id="GO:0005737">
    <property type="term" value="C:cytoplasm"/>
    <property type="evidence" value="ECO:0007669"/>
    <property type="project" value="UniProtKB-SubCell"/>
</dbReference>
<evidence type="ECO:0000313" key="6">
    <source>
        <dbReference type="EMBL" id="ACM33071.1"/>
    </source>
</evidence>
<feature type="binding site" evidence="3">
    <location>
        <begin position="112"/>
        <end position="115"/>
    </location>
    <ligand>
        <name>NAD(+)</name>
        <dbReference type="ChEBI" id="CHEBI:57540"/>
    </ligand>
</feature>
<comment type="similarity">
    <text evidence="3">Belongs to the sirtuin family. Class III subfamily.</text>
</comment>
<comment type="function">
    <text evidence="3">NAD-dependent lysine deacetylase and desuccinylase that specifically removes acetyl and succinyl groups on target proteins. Modulates the activities of several proteins which are inactive in their acylated form.</text>
</comment>
<evidence type="ECO:0000256" key="4">
    <source>
        <dbReference type="PROSITE-ProRule" id="PRU00236"/>
    </source>
</evidence>
<keyword evidence="7" id="KW-1185">Reference proteome</keyword>
<dbReference type="InterPro" id="IPR050134">
    <property type="entry name" value="NAD-dep_sirtuin_deacylases"/>
</dbReference>
<reference evidence="6 7" key="1">
    <citation type="journal article" date="2010" name="J. Bacteriol.">
        <title>Completed genome sequence of the anaerobic iron-oxidizing bacterium Acidovorax ebreus strain TPSY.</title>
        <authorList>
            <person name="Byrne-Bailey K.G."/>
            <person name="Weber K.A."/>
            <person name="Chair A.H."/>
            <person name="Bose S."/>
            <person name="Knox T."/>
            <person name="Spanbauer T.L."/>
            <person name="Chertkov O."/>
            <person name="Coates J.D."/>
        </authorList>
    </citation>
    <scope>NUCLEOTIDE SEQUENCE [LARGE SCALE GENOMIC DNA]</scope>
    <source>
        <strain evidence="6 7">TPSY</strain>
    </source>
</reference>
<keyword evidence="2 3" id="KW-0520">NAD</keyword>
<dbReference type="PANTHER" id="PTHR11085">
    <property type="entry name" value="NAD-DEPENDENT PROTEIN DEACYLASE SIRTUIN-5, MITOCHONDRIAL-RELATED"/>
    <property type="match status" value="1"/>
</dbReference>
<dbReference type="GO" id="GO:0036054">
    <property type="term" value="F:protein-malonyllysine demalonylase activity"/>
    <property type="evidence" value="ECO:0007669"/>
    <property type="project" value="InterPro"/>
</dbReference>
<comment type="subcellular location">
    <subcellularLocation>
        <location evidence="3">Cytoplasm</location>
    </subcellularLocation>
</comment>
<evidence type="ECO:0000313" key="7">
    <source>
        <dbReference type="Proteomes" id="UP000000450"/>
    </source>
</evidence>
<comment type="catalytic activity">
    <reaction evidence="3">
        <text>N(6)-acetyl-L-lysyl-[protein] + NAD(+) + H2O = 2''-O-acetyl-ADP-D-ribose + nicotinamide + L-lysyl-[protein]</text>
        <dbReference type="Rhea" id="RHEA:43636"/>
        <dbReference type="Rhea" id="RHEA-COMP:9752"/>
        <dbReference type="Rhea" id="RHEA-COMP:10731"/>
        <dbReference type="ChEBI" id="CHEBI:15377"/>
        <dbReference type="ChEBI" id="CHEBI:17154"/>
        <dbReference type="ChEBI" id="CHEBI:29969"/>
        <dbReference type="ChEBI" id="CHEBI:57540"/>
        <dbReference type="ChEBI" id="CHEBI:61930"/>
        <dbReference type="ChEBI" id="CHEBI:83767"/>
        <dbReference type="EC" id="2.3.1.286"/>
    </reaction>
</comment>
<sequence length="260" mass="27383">MTDDAGTSGPCTPLDEVRAWVRDARRIAVLTGAGISAESGVPTFRDAQTGYWAQFNPMEMASETGFRAQPARVWDWYAHRRGLLAGVQPNAGHRALAAFAQHGRGRLTLITQNVDGLHQRAGSPDVLCLHGDLTADRWLDRPRACCDLADAAPGHPPRCPTCGNLVRPGVVWFGEALPLPVLAAAQQAAQSCELMLVVGTAGAVYPAAGLAHQARHAGARVVVVNTAASELDGIAHAVLRGPAARLLPLLLDGPPMVEAP</sequence>
<feature type="binding site" evidence="3">
    <location>
        <position position="162"/>
    </location>
    <ligand>
        <name>Zn(2+)</name>
        <dbReference type="ChEBI" id="CHEBI:29105"/>
    </ligand>
</feature>
<dbReference type="GO" id="GO:0036055">
    <property type="term" value="F:protein-succinyllysine desuccinylase activity"/>
    <property type="evidence" value="ECO:0007669"/>
    <property type="project" value="UniProtKB-UniRule"/>
</dbReference>
<evidence type="ECO:0000256" key="1">
    <source>
        <dbReference type="ARBA" id="ARBA00022679"/>
    </source>
</evidence>
<gene>
    <name evidence="3" type="primary">cobB</name>
    <name evidence="6" type="ordered locus">Dtpsy_1612</name>
</gene>
<feature type="binding site" evidence="3">
    <location>
        <position position="77"/>
    </location>
    <ligand>
        <name>substrate</name>
    </ligand>
</feature>
<dbReference type="EMBL" id="CP001392">
    <property type="protein sequence ID" value="ACM33071.1"/>
    <property type="molecule type" value="Genomic_DNA"/>
</dbReference>
<feature type="active site" description="Proton acceptor" evidence="3">
    <location>
        <position position="130"/>
    </location>
</feature>
<evidence type="ECO:0000259" key="5">
    <source>
        <dbReference type="PROSITE" id="PS50305"/>
    </source>
</evidence>
<evidence type="ECO:0000256" key="3">
    <source>
        <dbReference type="HAMAP-Rule" id="MF_01121"/>
    </source>
</evidence>
<dbReference type="Gene3D" id="3.30.1600.10">
    <property type="entry name" value="SIR2/SIRT2 'Small Domain"/>
    <property type="match status" value="1"/>
</dbReference>
<dbReference type="PANTHER" id="PTHR11085:SF4">
    <property type="entry name" value="NAD-DEPENDENT PROTEIN DEACYLASE"/>
    <property type="match status" value="1"/>
</dbReference>
<dbReference type="InterPro" id="IPR026590">
    <property type="entry name" value="Ssirtuin_cat_dom"/>
</dbReference>
<dbReference type="KEGG" id="dia:Dtpsy_1612"/>
<evidence type="ECO:0000256" key="2">
    <source>
        <dbReference type="ARBA" id="ARBA00023027"/>
    </source>
</evidence>
<keyword evidence="1" id="KW-0808">Transferase</keyword>
<dbReference type="GO" id="GO:0017136">
    <property type="term" value="F:histone deacetylase activity, NAD-dependent"/>
    <property type="evidence" value="ECO:0007669"/>
    <property type="project" value="TreeGrafter"/>
</dbReference>
<dbReference type="InterPro" id="IPR027546">
    <property type="entry name" value="Sirtuin_class_III"/>
</dbReference>
<organism evidence="6 7">
    <name type="scientific">Acidovorax ebreus (strain TPSY)</name>
    <name type="common">Diaphorobacter sp. (strain TPSY)</name>
    <dbReference type="NCBI Taxonomy" id="535289"/>
    <lineage>
        <taxon>Bacteria</taxon>
        <taxon>Pseudomonadati</taxon>
        <taxon>Pseudomonadota</taxon>
        <taxon>Betaproteobacteria</taxon>
        <taxon>Burkholderiales</taxon>
        <taxon>Comamonadaceae</taxon>
        <taxon>Diaphorobacter</taxon>
    </lineage>
</organism>
<feature type="binding site" evidence="3">
    <location>
        <begin position="225"/>
        <end position="227"/>
    </location>
    <ligand>
        <name>NAD(+)</name>
        <dbReference type="ChEBI" id="CHEBI:57540"/>
    </ligand>
</feature>
<dbReference type="Proteomes" id="UP000000450">
    <property type="component" value="Chromosome"/>
</dbReference>
<dbReference type="GO" id="GO:0070403">
    <property type="term" value="F:NAD+ binding"/>
    <property type="evidence" value="ECO:0007669"/>
    <property type="project" value="UniProtKB-UniRule"/>
</dbReference>
<dbReference type="HAMAP" id="MF_01121">
    <property type="entry name" value="Sirtuin_ClassIII"/>
    <property type="match status" value="1"/>
</dbReference>
<comment type="domain">
    <text evidence="3">2 residues (Tyr-77 and Arg-80) present in a large hydrophobic pocket are probably involved in substrate specificity. They are important for desuccinylation activity, but dispensable for deacetylation activity.</text>
</comment>
<name>A0A9J9UAL6_ACIET</name>
<dbReference type="RefSeq" id="WP_015913167.1">
    <property type="nucleotide sequence ID" value="NC_011992.1"/>
</dbReference>
<dbReference type="NCBIfam" id="NF001753">
    <property type="entry name" value="PRK00481.1-3"/>
    <property type="match status" value="1"/>
</dbReference>
<dbReference type="EC" id="2.3.1.286" evidence="3"/>
<dbReference type="PROSITE" id="PS50305">
    <property type="entry name" value="SIRTUIN"/>
    <property type="match status" value="1"/>
</dbReference>
<dbReference type="SUPFAM" id="SSF52467">
    <property type="entry name" value="DHS-like NAD/FAD-binding domain"/>
    <property type="match status" value="1"/>
</dbReference>
<accession>A0A9J9UAL6</accession>
<dbReference type="AlphaFoldDB" id="A0A9J9UAL6"/>
<dbReference type="InterPro" id="IPR029035">
    <property type="entry name" value="DHS-like_NAD/FAD-binding_dom"/>
</dbReference>
<dbReference type="Gene3D" id="3.40.50.1220">
    <property type="entry name" value="TPP-binding domain"/>
    <property type="match status" value="1"/>
</dbReference>
<keyword evidence="3" id="KW-0963">Cytoplasm</keyword>